<dbReference type="NCBIfam" id="TIGR00676">
    <property type="entry name" value="fadh2"/>
    <property type="match status" value="1"/>
</dbReference>
<organism evidence="12">
    <name type="scientific">bioreactor metagenome</name>
    <dbReference type="NCBI Taxonomy" id="1076179"/>
    <lineage>
        <taxon>unclassified sequences</taxon>
        <taxon>metagenomes</taxon>
        <taxon>ecological metagenomes</taxon>
    </lineage>
</organism>
<protein>
    <recommendedName>
        <fullName evidence="11">methylenetetrahydrofolate reductase (NADH)</fullName>
        <ecNumber evidence="11">1.5.1.54</ecNumber>
    </recommendedName>
</protein>
<dbReference type="GO" id="GO:0071949">
    <property type="term" value="F:FAD binding"/>
    <property type="evidence" value="ECO:0007669"/>
    <property type="project" value="TreeGrafter"/>
</dbReference>
<gene>
    <name evidence="12" type="primary">metF_8</name>
    <name evidence="12" type="ORF">SDC9_44566</name>
</gene>
<dbReference type="CDD" id="cd00537">
    <property type="entry name" value="MTHFR"/>
    <property type="match status" value="1"/>
</dbReference>
<dbReference type="GO" id="GO:0005829">
    <property type="term" value="C:cytosol"/>
    <property type="evidence" value="ECO:0007669"/>
    <property type="project" value="InterPro"/>
</dbReference>
<evidence type="ECO:0000256" key="11">
    <source>
        <dbReference type="ARBA" id="ARBA00034529"/>
    </source>
</evidence>
<evidence type="ECO:0000256" key="10">
    <source>
        <dbReference type="ARBA" id="ARBA00034478"/>
    </source>
</evidence>
<dbReference type="InterPro" id="IPR004620">
    <property type="entry name" value="MTHF_reductase_bac"/>
</dbReference>
<keyword evidence="9" id="KW-0486">Methionine biosynthesis</keyword>
<evidence type="ECO:0000256" key="2">
    <source>
        <dbReference type="ARBA" id="ARBA00004777"/>
    </source>
</evidence>
<dbReference type="EMBL" id="VSSQ01000604">
    <property type="protein sequence ID" value="MPL98361.1"/>
    <property type="molecule type" value="Genomic_DNA"/>
</dbReference>
<dbReference type="GO" id="GO:0009086">
    <property type="term" value="P:methionine biosynthetic process"/>
    <property type="evidence" value="ECO:0007669"/>
    <property type="project" value="UniProtKB-KW"/>
</dbReference>
<name>A0A644W3S3_9ZZZZ</name>
<evidence type="ECO:0000256" key="8">
    <source>
        <dbReference type="ARBA" id="ARBA00023027"/>
    </source>
</evidence>
<evidence type="ECO:0000256" key="1">
    <source>
        <dbReference type="ARBA" id="ARBA00001974"/>
    </source>
</evidence>
<comment type="pathway">
    <text evidence="2">One-carbon metabolism; tetrahydrofolate interconversion.</text>
</comment>
<dbReference type="AlphaFoldDB" id="A0A644W3S3"/>
<keyword evidence="5" id="KW-0285">Flavoprotein</keyword>
<evidence type="ECO:0000256" key="9">
    <source>
        <dbReference type="ARBA" id="ARBA00023167"/>
    </source>
</evidence>
<evidence type="ECO:0000256" key="5">
    <source>
        <dbReference type="ARBA" id="ARBA00022630"/>
    </source>
</evidence>
<dbReference type="GO" id="GO:0035999">
    <property type="term" value="P:tetrahydrofolate interconversion"/>
    <property type="evidence" value="ECO:0007669"/>
    <property type="project" value="UniProtKB-UniPathway"/>
</dbReference>
<evidence type="ECO:0000313" key="12">
    <source>
        <dbReference type="EMBL" id="MPL98361.1"/>
    </source>
</evidence>
<keyword evidence="7 12" id="KW-0560">Oxidoreductase</keyword>
<dbReference type="EC" id="1.5.1.54" evidence="11"/>
<dbReference type="SUPFAM" id="SSF51730">
    <property type="entry name" value="FAD-linked oxidoreductase"/>
    <property type="match status" value="1"/>
</dbReference>
<evidence type="ECO:0000256" key="6">
    <source>
        <dbReference type="ARBA" id="ARBA00022827"/>
    </source>
</evidence>
<keyword evidence="4" id="KW-0028">Amino-acid biosynthesis</keyword>
<dbReference type="PANTHER" id="PTHR45754:SF3">
    <property type="entry name" value="METHYLENETETRAHYDROFOLATE REDUCTASE (NADPH)"/>
    <property type="match status" value="1"/>
</dbReference>
<keyword evidence="6" id="KW-0274">FAD</keyword>
<reference evidence="12" key="1">
    <citation type="submission" date="2019-08" db="EMBL/GenBank/DDBJ databases">
        <authorList>
            <person name="Kucharzyk K."/>
            <person name="Murdoch R.W."/>
            <person name="Higgins S."/>
            <person name="Loffler F."/>
        </authorList>
    </citation>
    <scope>NUCLEOTIDE SEQUENCE</scope>
</reference>
<comment type="similarity">
    <text evidence="3">Belongs to the methylenetetrahydrofolate reductase family.</text>
</comment>
<sequence length="304" mass="34188">MTVIEKIKSSKSPLFTFELLPPLKGHSIEKVYATIETLLDFNPAYINFTSHRNEVQYFEHPDGTLEKRTSRLRPGTIALAAAVKYKYNITVVPHLLCGGFTREETENALIEMSFLGIEDVFALRGDPPKGSRSFIPEKGGNNYASDLVKQINEMAGSRFCTGVAGYPEKHFEAPNLEIDMENLKKKVDEGAHYIATQMFFDNSAFFRFRDNCRKAGIEVPIIAGIKPISAMNDIKLLPQTFHIDIPADLYNAVNKCNSDEEAREVGIEWTTMQSRELIKEGVPGIHYYTLGRADNIARIVKASF</sequence>
<dbReference type="GO" id="GO:0106312">
    <property type="term" value="F:methylenetetrahydrofolate reductase (NADH) activity"/>
    <property type="evidence" value="ECO:0007669"/>
    <property type="project" value="UniProtKB-EC"/>
</dbReference>
<dbReference type="Pfam" id="PF02219">
    <property type="entry name" value="MTHFR"/>
    <property type="match status" value="1"/>
</dbReference>
<dbReference type="Gene3D" id="3.20.20.220">
    <property type="match status" value="1"/>
</dbReference>
<dbReference type="UniPathway" id="UPA00193"/>
<dbReference type="InterPro" id="IPR029041">
    <property type="entry name" value="FAD-linked_oxidoreductase-like"/>
</dbReference>
<evidence type="ECO:0000256" key="4">
    <source>
        <dbReference type="ARBA" id="ARBA00022605"/>
    </source>
</evidence>
<evidence type="ECO:0000256" key="7">
    <source>
        <dbReference type="ARBA" id="ARBA00023002"/>
    </source>
</evidence>
<dbReference type="PANTHER" id="PTHR45754">
    <property type="entry name" value="METHYLENETETRAHYDROFOLATE REDUCTASE"/>
    <property type="match status" value="1"/>
</dbReference>
<accession>A0A644W3S3</accession>
<comment type="pathway">
    <text evidence="10">Amino-acid biosynthesis; L-methionine biosynthesis via de novo pathway.</text>
</comment>
<keyword evidence="8" id="KW-0520">NAD</keyword>
<evidence type="ECO:0000256" key="3">
    <source>
        <dbReference type="ARBA" id="ARBA00006743"/>
    </source>
</evidence>
<comment type="cofactor">
    <cofactor evidence="1">
        <name>FAD</name>
        <dbReference type="ChEBI" id="CHEBI:57692"/>
    </cofactor>
</comment>
<dbReference type="InterPro" id="IPR003171">
    <property type="entry name" value="Mehydrof_redctse-like"/>
</dbReference>
<comment type="caution">
    <text evidence="12">The sequence shown here is derived from an EMBL/GenBank/DDBJ whole genome shotgun (WGS) entry which is preliminary data.</text>
</comment>
<proteinExistence type="inferred from homology"/>